<evidence type="ECO:0000313" key="3">
    <source>
        <dbReference type="Proteomes" id="UP000188184"/>
    </source>
</evidence>
<dbReference type="EMBL" id="CP019641">
    <property type="protein sequence ID" value="AQQ55405.1"/>
    <property type="molecule type" value="Genomic_DNA"/>
</dbReference>
<dbReference type="PANTHER" id="PTHR42951:SF4">
    <property type="entry name" value="ACYL-COENZYME A THIOESTERASE MBLAC2"/>
    <property type="match status" value="1"/>
</dbReference>
<proteinExistence type="predicted"/>
<gene>
    <name evidence="2" type="ORF">B0X71_19755</name>
</gene>
<dbReference type="InterPro" id="IPR036866">
    <property type="entry name" value="RibonucZ/Hydroxyglut_hydro"/>
</dbReference>
<evidence type="ECO:0000259" key="1">
    <source>
        <dbReference type="SMART" id="SM00849"/>
    </source>
</evidence>
<organism evidence="2 3">
    <name type="scientific">Planococcus lenghuensis</name>
    <dbReference type="NCBI Taxonomy" id="2213202"/>
    <lineage>
        <taxon>Bacteria</taxon>
        <taxon>Bacillati</taxon>
        <taxon>Bacillota</taxon>
        <taxon>Bacilli</taxon>
        <taxon>Bacillales</taxon>
        <taxon>Caryophanaceae</taxon>
        <taxon>Planococcus</taxon>
    </lineage>
</organism>
<keyword evidence="3" id="KW-1185">Reference proteome</keyword>
<feature type="domain" description="Metallo-beta-lactamase" evidence="1">
    <location>
        <begin position="20"/>
        <end position="219"/>
    </location>
</feature>
<dbReference type="KEGG" id="pmar:B0X71_19755"/>
<dbReference type="InterPro" id="IPR001279">
    <property type="entry name" value="Metallo-B-lactamas"/>
</dbReference>
<sequence>MLEKVTDRIYYMMPSNETGRPLIGLVIGDDHCLIVDSGNSPKHANEFQFEIEKMDLPPIKYLILTHHHCDHSFGMREWDLVSIANYKTSEYIKAYQEITYEDESLELAKQKDILNDFFITSIKNEIEDRNNFHPLNADISFDGEMTINLGGITCELRHITSPHTDDSTILYIPEEKTLFLGDSFYGKRIDGFNYYDDKPLFPMMDLVKKYAVEHYISSHEPAFGKNDFETFHEHLDLGFSIANKCSSLEDGVVEYKNRFDKEAPNDLVFFMKSFGLR</sequence>
<dbReference type="SMART" id="SM00849">
    <property type="entry name" value="Lactamase_B"/>
    <property type="match status" value="1"/>
</dbReference>
<dbReference type="AlphaFoldDB" id="A0A1Q2L4L9"/>
<geneLocation type="plasmid" evidence="2 3">
    <name>unnamed1</name>
</geneLocation>
<evidence type="ECO:0000313" key="2">
    <source>
        <dbReference type="EMBL" id="AQQ55405.1"/>
    </source>
</evidence>
<dbReference type="Proteomes" id="UP000188184">
    <property type="component" value="Plasmid unnamed1"/>
</dbReference>
<dbReference type="PANTHER" id="PTHR42951">
    <property type="entry name" value="METALLO-BETA-LACTAMASE DOMAIN-CONTAINING"/>
    <property type="match status" value="1"/>
</dbReference>
<dbReference type="SUPFAM" id="SSF56281">
    <property type="entry name" value="Metallo-hydrolase/oxidoreductase"/>
    <property type="match status" value="1"/>
</dbReference>
<dbReference type="Gene3D" id="3.60.15.10">
    <property type="entry name" value="Ribonuclease Z/Hydroxyacylglutathione hydrolase-like"/>
    <property type="match status" value="1"/>
</dbReference>
<name>A0A1Q2L4L9_9BACL</name>
<dbReference type="InterPro" id="IPR050855">
    <property type="entry name" value="NDM-1-like"/>
</dbReference>
<dbReference type="Pfam" id="PF00753">
    <property type="entry name" value="Lactamase_B"/>
    <property type="match status" value="1"/>
</dbReference>
<keyword evidence="2" id="KW-0614">Plasmid</keyword>
<dbReference type="RefSeq" id="WP_198038760.1">
    <property type="nucleotide sequence ID" value="NZ_CP019641.1"/>
</dbReference>
<protein>
    <recommendedName>
        <fullName evidence="1">Metallo-beta-lactamase domain-containing protein</fullName>
    </recommendedName>
</protein>
<accession>A0A1Q2L4L9</accession>
<reference evidence="2 3" key="1">
    <citation type="submission" date="2017-02" db="EMBL/GenBank/DDBJ databases">
        <title>The complete genomic sequence of a novel cold adapted crude oil-degrading bacterium Planococcus qaidamina Y42.</title>
        <authorList>
            <person name="Yang R."/>
        </authorList>
    </citation>
    <scope>NUCLEOTIDE SEQUENCE [LARGE SCALE GENOMIC DNA]</scope>
    <source>
        <strain evidence="2 3">Y42</strain>
        <plasmid evidence="2 3">unnamed1</plasmid>
    </source>
</reference>